<evidence type="ECO:0000313" key="2">
    <source>
        <dbReference type="EMBL" id="KAJ8781455.1"/>
    </source>
</evidence>
<keyword evidence="5" id="KW-1185">Reference proteome</keyword>
<evidence type="ECO:0000313" key="3">
    <source>
        <dbReference type="EMBL" id="KAJ8784872.1"/>
    </source>
</evidence>
<name>A0AB34H0B1_ESCRO</name>
<organism evidence="3 5">
    <name type="scientific">Eschrichtius robustus</name>
    <name type="common">California gray whale</name>
    <name type="synonym">Eschrichtius gibbosus</name>
    <dbReference type="NCBI Taxonomy" id="9764"/>
    <lineage>
        <taxon>Eukaryota</taxon>
        <taxon>Metazoa</taxon>
        <taxon>Chordata</taxon>
        <taxon>Craniata</taxon>
        <taxon>Vertebrata</taxon>
        <taxon>Euteleostomi</taxon>
        <taxon>Mammalia</taxon>
        <taxon>Eutheria</taxon>
        <taxon>Laurasiatheria</taxon>
        <taxon>Artiodactyla</taxon>
        <taxon>Whippomorpha</taxon>
        <taxon>Cetacea</taxon>
        <taxon>Mysticeti</taxon>
        <taxon>Eschrichtiidae</taxon>
        <taxon>Eschrichtius</taxon>
    </lineage>
</organism>
<dbReference type="EMBL" id="JAIQCJ010002027">
    <property type="protein sequence ID" value="KAJ8785117.1"/>
    <property type="molecule type" value="Genomic_DNA"/>
</dbReference>
<reference evidence="3 5" key="1">
    <citation type="submission" date="2022-11" db="EMBL/GenBank/DDBJ databases">
        <title>Whole genome sequence of Eschrichtius robustus ER-17-0199.</title>
        <authorList>
            <person name="Bruniche-Olsen A."/>
            <person name="Black A.N."/>
            <person name="Fields C.J."/>
            <person name="Walden K."/>
            <person name="Dewoody J.A."/>
        </authorList>
    </citation>
    <scope>NUCLEOTIDE SEQUENCE [LARGE SCALE GENOMIC DNA]</scope>
    <source>
        <strain evidence="3">ER-17-0199</strain>
        <tissue evidence="3">Blubber</tissue>
    </source>
</reference>
<sequence length="324" mass="33558">MLLHHTATCEHGDISTRSRASATTRTLGRAVLAIRNSLPKRSAASRGDWSFTLGGQSPGAAYRALQSGGSRGRESPGAAGTDLPFTLSRQCTRRAAYGPGLRSAPRPPGPVPKAPGPASGVSAGAQAAGARAMQRSAGATSLIPSPPTSARRSSSGGEAAEGGKLPDDRHLRRGVARPQTLSLPPRRTPFSSAPSLLSGPQPRSARLPRRPGRCDVTMPRPLDINNGVSGAAFSHSLALRSVAVFRSFAFSASSHPFSLSALRCDEAESSPHPALAFLLLPALFYFSPSAAAATAAQLVSVPRFSPHVVPAAYGPGRLGYFCSR</sequence>
<proteinExistence type="predicted"/>
<gene>
    <name evidence="4" type="ORF">J1605_007673</name>
    <name evidence="3" type="ORF">J1605_007899</name>
    <name evidence="2" type="ORF">J1605_011439</name>
</gene>
<dbReference type="EMBL" id="JAIQCJ010002147">
    <property type="protein sequence ID" value="KAJ8781455.1"/>
    <property type="molecule type" value="Genomic_DNA"/>
</dbReference>
<feature type="compositionally biased region" description="Low complexity" evidence="1">
    <location>
        <begin position="116"/>
        <end position="139"/>
    </location>
</feature>
<dbReference type="AlphaFoldDB" id="A0AB34H0B1"/>
<evidence type="ECO:0000313" key="4">
    <source>
        <dbReference type="EMBL" id="KAJ8785117.1"/>
    </source>
</evidence>
<feature type="region of interest" description="Disordered" evidence="1">
    <location>
        <begin position="43"/>
        <end position="219"/>
    </location>
</feature>
<feature type="compositionally biased region" description="Low complexity" evidence="1">
    <location>
        <begin position="148"/>
        <end position="158"/>
    </location>
</feature>
<protein>
    <submittedName>
        <fullName evidence="3">Uncharacterized protein</fullName>
    </submittedName>
</protein>
<comment type="caution">
    <text evidence="3">The sequence shown here is derived from an EMBL/GenBank/DDBJ whole genome shotgun (WGS) entry which is preliminary data.</text>
</comment>
<feature type="compositionally biased region" description="Pro residues" evidence="1">
    <location>
        <begin position="105"/>
        <end position="115"/>
    </location>
</feature>
<accession>A0AB34H0B1</accession>
<evidence type="ECO:0000256" key="1">
    <source>
        <dbReference type="SAM" id="MobiDB-lite"/>
    </source>
</evidence>
<dbReference type="EMBL" id="JAIQCJ010002032">
    <property type="protein sequence ID" value="KAJ8784872.1"/>
    <property type="molecule type" value="Genomic_DNA"/>
</dbReference>
<evidence type="ECO:0000313" key="5">
    <source>
        <dbReference type="Proteomes" id="UP001159641"/>
    </source>
</evidence>
<dbReference type="Proteomes" id="UP001159641">
    <property type="component" value="Unassembled WGS sequence"/>
</dbReference>